<gene>
    <name evidence="2" type="ordered locus">MT3058.2</name>
</gene>
<dbReference type="AlphaFoldDB" id="Q8VJ96"/>
<accession>Q8VJ96</accession>
<dbReference type="KEGG" id="mtc:MT3058.2"/>
<dbReference type="HOGENOM" id="CLU_197510_0_0_11"/>
<feature type="compositionally biased region" description="Basic residues" evidence="1">
    <location>
        <begin position="14"/>
        <end position="33"/>
    </location>
</feature>
<evidence type="ECO:0000313" key="3">
    <source>
        <dbReference type="Proteomes" id="UP000001020"/>
    </source>
</evidence>
<protein>
    <submittedName>
        <fullName evidence="2">Uncharacterized protein</fullName>
    </submittedName>
</protein>
<sequence length="58" mass="5918">MPIASAALAPGAAGRHHRAKCRSQARRLRRARRVGTIGLSADRKRGASAGRGGSAPSG</sequence>
<evidence type="ECO:0000313" key="2">
    <source>
        <dbReference type="EMBL" id="AAK47387.1"/>
    </source>
</evidence>
<dbReference type="EMBL" id="AE000516">
    <property type="protein sequence ID" value="AAK47387.1"/>
    <property type="molecule type" value="Genomic_DNA"/>
</dbReference>
<feature type="region of interest" description="Disordered" evidence="1">
    <location>
        <begin position="1"/>
        <end position="58"/>
    </location>
</feature>
<reference evidence="2 3" key="1">
    <citation type="journal article" date="2002" name="J. Bacteriol.">
        <title>Whole-genome comparison of Mycobacterium tuberculosis clinical and laboratory strains.</title>
        <authorList>
            <person name="Fleischmann R.D."/>
            <person name="Alland D."/>
            <person name="Eisen J.A."/>
            <person name="Carpenter L."/>
            <person name="White O."/>
            <person name="Peterson J."/>
            <person name="DeBoy R."/>
            <person name="Dodson R."/>
            <person name="Gwinn M."/>
            <person name="Haft D."/>
            <person name="Hickey E."/>
            <person name="Kolonay J.F."/>
            <person name="Nelson W.C."/>
            <person name="Umayam L.A."/>
            <person name="Ermolaeva M."/>
            <person name="Salzberg S.L."/>
            <person name="Delcher A."/>
            <person name="Utterback T."/>
            <person name="Weidman J."/>
            <person name="Khouri H."/>
            <person name="Gill J."/>
            <person name="Mikula A."/>
            <person name="Bishai W."/>
            <person name="Jacobs Jr W.R.Jr."/>
            <person name="Venter J.C."/>
            <person name="Fraser C.M."/>
        </authorList>
    </citation>
    <scope>NUCLEOTIDE SEQUENCE [LARGE SCALE GENOMIC DNA]</scope>
    <source>
        <strain evidence="3">CDC 1551 / Oshkosh</strain>
    </source>
</reference>
<proteinExistence type="predicted"/>
<dbReference type="Proteomes" id="UP000001020">
    <property type="component" value="Chromosome"/>
</dbReference>
<evidence type="ECO:0000256" key="1">
    <source>
        <dbReference type="SAM" id="MobiDB-lite"/>
    </source>
</evidence>
<feature type="compositionally biased region" description="Gly residues" evidence="1">
    <location>
        <begin position="49"/>
        <end position="58"/>
    </location>
</feature>
<organism evidence="2 3">
    <name type="scientific">Mycobacterium tuberculosis (strain CDC 1551 / Oshkosh)</name>
    <dbReference type="NCBI Taxonomy" id="83331"/>
    <lineage>
        <taxon>Bacteria</taxon>
        <taxon>Bacillati</taxon>
        <taxon>Actinomycetota</taxon>
        <taxon>Actinomycetes</taxon>
        <taxon>Mycobacteriales</taxon>
        <taxon>Mycobacteriaceae</taxon>
        <taxon>Mycobacterium</taxon>
        <taxon>Mycobacterium tuberculosis complex</taxon>
    </lineage>
</organism>
<keyword evidence="3" id="KW-1185">Reference proteome</keyword>
<name>Q8VJ96_MYCTO</name>
<feature type="compositionally biased region" description="Low complexity" evidence="1">
    <location>
        <begin position="1"/>
        <end position="13"/>
    </location>
</feature>